<protein>
    <submittedName>
        <fullName evidence="1">Uncharacterized protein</fullName>
    </submittedName>
</protein>
<evidence type="ECO:0000313" key="1">
    <source>
        <dbReference type="EMBL" id="TNX92342.1"/>
    </source>
</evidence>
<sequence length="132" mass="15223">MKECIQIAETVYDRVYKKNGFQGDSYKDIDILLIEIKKEIKDSGIGFKYNFNNFDELCKEINKNKGKMIDMSLMPNRNVKDEFVLWLATVFATITDKVIVEIPKVSPLSPKLENNGEAISAYLRSKEFNQTT</sequence>
<gene>
    <name evidence="1" type="ORF">FHY67_06180</name>
</gene>
<proteinExistence type="predicted"/>
<reference evidence="1 2" key="1">
    <citation type="submission" date="2019-06" db="EMBL/GenBank/DDBJ databases">
        <title>Genome of Acinetobacter radioresistens APH1, a phenol degrading strain.</title>
        <authorList>
            <person name="Liu Y."/>
        </authorList>
    </citation>
    <scope>NUCLEOTIDE SEQUENCE [LARGE SCALE GENOMIC DNA]</scope>
    <source>
        <strain evidence="1 2">APH1</strain>
    </source>
</reference>
<dbReference type="AlphaFoldDB" id="A0A8H2JZS2"/>
<dbReference type="EMBL" id="VFBM01000004">
    <property type="protein sequence ID" value="TNX92342.1"/>
    <property type="molecule type" value="Genomic_DNA"/>
</dbReference>
<dbReference type="KEGG" id="arj:DOM24_07320"/>
<dbReference type="Proteomes" id="UP000314285">
    <property type="component" value="Unassembled WGS sequence"/>
</dbReference>
<accession>A0A8H2JZS2</accession>
<name>A0A8H2JZS2_ACIRA</name>
<dbReference type="RefSeq" id="WP_005026101.1">
    <property type="nucleotide sequence ID" value="NZ_BKVS01000107.1"/>
</dbReference>
<evidence type="ECO:0000313" key="2">
    <source>
        <dbReference type="Proteomes" id="UP000314285"/>
    </source>
</evidence>
<comment type="caution">
    <text evidence="1">The sequence shown here is derived from an EMBL/GenBank/DDBJ whole genome shotgun (WGS) entry which is preliminary data.</text>
</comment>
<organism evidence="1 2">
    <name type="scientific">Acinetobacter radioresistens</name>
    <dbReference type="NCBI Taxonomy" id="40216"/>
    <lineage>
        <taxon>Bacteria</taxon>
        <taxon>Pseudomonadati</taxon>
        <taxon>Pseudomonadota</taxon>
        <taxon>Gammaproteobacteria</taxon>
        <taxon>Moraxellales</taxon>
        <taxon>Moraxellaceae</taxon>
        <taxon>Acinetobacter</taxon>
    </lineage>
</organism>
<dbReference type="GeneID" id="56305889"/>